<dbReference type="PANTHER" id="PTHR34614:SF2">
    <property type="entry name" value="TRANSPOSASE IS4-LIKE DOMAIN-CONTAINING PROTEIN"/>
    <property type="match status" value="1"/>
</dbReference>
<dbReference type="SUPFAM" id="SSF53098">
    <property type="entry name" value="Ribonuclease H-like"/>
    <property type="match status" value="1"/>
</dbReference>
<gene>
    <name evidence="2" type="ORF">ING2E5A_0678</name>
</gene>
<dbReference type="InterPro" id="IPR002559">
    <property type="entry name" value="Transposase_11"/>
</dbReference>
<reference evidence="2 3" key="1">
    <citation type="submission" date="2016-08" db="EMBL/GenBank/DDBJ databases">
        <authorList>
            <person name="Seilhamer J.J."/>
        </authorList>
    </citation>
    <scope>NUCLEOTIDE SEQUENCE [LARGE SCALE GENOMIC DNA]</scope>
    <source>
        <strain evidence="2">ING2-E5A</strain>
    </source>
</reference>
<dbReference type="AlphaFoldDB" id="A0A1G4G4V6"/>
<dbReference type="GO" id="GO:0006313">
    <property type="term" value="P:DNA transposition"/>
    <property type="evidence" value="ECO:0007669"/>
    <property type="project" value="InterPro"/>
</dbReference>
<dbReference type="InterPro" id="IPR047654">
    <property type="entry name" value="IS1634_transpos"/>
</dbReference>
<keyword evidence="3" id="KW-1185">Reference proteome</keyword>
<evidence type="ECO:0000313" key="2">
    <source>
        <dbReference type="EMBL" id="SCM56008.1"/>
    </source>
</evidence>
<evidence type="ECO:0000259" key="1">
    <source>
        <dbReference type="Pfam" id="PF01609"/>
    </source>
</evidence>
<dbReference type="PANTHER" id="PTHR34614">
    <property type="match status" value="1"/>
</dbReference>
<evidence type="ECO:0000313" key="3">
    <source>
        <dbReference type="Proteomes" id="UP000178485"/>
    </source>
</evidence>
<organism evidence="2 3">
    <name type="scientific">Petrimonas mucosa</name>
    <dbReference type="NCBI Taxonomy" id="1642646"/>
    <lineage>
        <taxon>Bacteria</taxon>
        <taxon>Pseudomonadati</taxon>
        <taxon>Bacteroidota</taxon>
        <taxon>Bacteroidia</taxon>
        <taxon>Bacteroidales</taxon>
        <taxon>Dysgonomonadaceae</taxon>
        <taxon>Petrimonas</taxon>
    </lineage>
</organism>
<dbReference type="Pfam" id="PF01609">
    <property type="entry name" value="DDE_Tnp_1"/>
    <property type="match status" value="1"/>
</dbReference>
<feature type="domain" description="Transposase IS4-like" evidence="1">
    <location>
        <begin position="175"/>
        <end position="459"/>
    </location>
</feature>
<dbReference type="RefSeq" id="WP_071136172.1">
    <property type="nucleotide sequence ID" value="NZ_LT608328.1"/>
</dbReference>
<dbReference type="KEGG" id="pmuc:ING2E5A_0678"/>
<sequence>MGKRVIEIKAKNGTVYLYEDESYWDREKGYSTHKRTCIGKKGADGEVIYNTYYRNREKMHQLAAEAKKPNEVSNTTFVGETMILDKVTRDTGVSRVLTESFGENDARKIIALSYYQICRGKALSNAEDWLEQRGLGNMGLSSQRVSELLERLKQDKVNTFFQLWAGEHAEKGSQLFDLTSVSTYGKRNPYAEYGYNRDRENLEQINLALLTSCGSGLPMWYQVLPGSMSDKVILNQVLSMMKKMEVPRFTFVGDRGFYSDYNLELLSREGYKFTIPVPSNVAWQKKLIAEHRDTLVRPGNLIEQNGSIMYGKTIYKTTPAHGRTWYHLYFDPARKDKIIASFMQKLRALKDELEADKLVESHRTMYERYFIVKETPVRGRSVNYNDEAIQEFINSDSCYWVLISTSAKTAVQALEQYRERNGVELYFDDEKNLLDLRRLKNHSEQTIKGKIFVTFISLIILARLRKMVGQIDKKKRKHWSEQDMLRKVETYARVHFEGKYKNVYSTPTAAQRLVFDLLEIPYTFKGKERTSGREL</sequence>
<protein>
    <submittedName>
        <fullName evidence="2">Transposase IS4 family protein</fullName>
    </submittedName>
</protein>
<accession>A0A1G4G4V6</accession>
<dbReference type="GO" id="GO:0003677">
    <property type="term" value="F:DNA binding"/>
    <property type="evidence" value="ECO:0007669"/>
    <property type="project" value="InterPro"/>
</dbReference>
<dbReference type="InterPro" id="IPR012337">
    <property type="entry name" value="RNaseH-like_sf"/>
</dbReference>
<dbReference type="GO" id="GO:0004803">
    <property type="term" value="F:transposase activity"/>
    <property type="evidence" value="ECO:0007669"/>
    <property type="project" value="InterPro"/>
</dbReference>
<dbReference type="EMBL" id="LT608328">
    <property type="protein sequence ID" value="SCM56008.1"/>
    <property type="molecule type" value="Genomic_DNA"/>
</dbReference>
<dbReference type="STRING" id="1642646.ING2E5A_0678"/>
<proteinExistence type="predicted"/>
<dbReference type="Proteomes" id="UP000178485">
    <property type="component" value="Chromosome i"/>
</dbReference>
<name>A0A1G4G4V6_9BACT</name>
<dbReference type="NCBIfam" id="NF033559">
    <property type="entry name" value="transpos_IS1634"/>
    <property type="match status" value="1"/>
</dbReference>